<dbReference type="EMBL" id="JYDI01000156">
    <property type="protein sequence ID" value="KRY50185.1"/>
    <property type="molecule type" value="Genomic_DNA"/>
</dbReference>
<dbReference type="OrthoDB" id="10505453at2759"/>
<keyword evidence="2" id="KW-1185">Reference proteome</keyword>
<sequence>MNYRNFLEDLHLYLWHGKHVPPSRLDISQIQNGYNKAFVVFIYFTTEDITVLTVLLSGEISFSDVSLNFVRCHEYVLIQLKEPLIDLQTATCFDEQRCQLTVSLPLPAGLFHAAQSKFFKWPLLKSPRLHGLRSNNYCFFMLPVLEYFPEKIVCYRGLHTSQLLL</sequence>
<reference evidence="1 2" key="1">
    <citation type="submission" date="2015-01" db="EMBL/GenBank/DDBJ databases">
        <title>Evolution of Trichinella species and genotypes.</title>
        <authorList>
            <person name="Korhonen P.K."/>
            <person name="Edoardo P."/>
            <person name="Giuseppe L.R."/>
            <person name="Gasser R.B."/>
        </authorList>
    </citation>
    <scope>NUCLEOTIDE SEQUENCE [LARGE SCALE GENOMIC DNA]</scope>
    <source>
        <strain evidence="1">ISS120</strain>
    </source>
</reference>
<gene>
    <name evidence="1" type="ORF">T03_16206</name>
</gene>
<name>A0A0V1CLK8_TRIBR</name>
<evidence type="ECO:0000313" key="1">
    <source>
        <dbReference type="EMBL" id="KRY50185.1"/>
    </source>
</evidence>
<proteinExistence type="predicted"/>
<accession>A0A0V1CLK8</accession>
<dbReference type="AlphaFoldDB" id="A0A0V1CLK8"/>
<evidence type="ECO:0000313" key="2">
    <source>
        <dbReference type="Proteomes" id="UP000054653"/>
    </source>
</evidence>
<dbReference type="Proteomes" id="UP000054653">
    <property type="component" value="Unassembled WGS sequence"/>
</dbReference>
<comment type="caution">
    <text evidence="1">The sequence shown here is derived from an EMBL/GenBank/DDBJ whole genome shotgun (WGS) entry which is preliminary data.</text>
</comment>
<protein>
    <submittedName>
        <fullName evidence="1">Uncharacterized protein</fullName>
    </submittedName>
</protein>
<organism evidence="1 2">
    <name type="scientific">Trichinella britovi</name>
    <name type="common">Parasitic roundworm</name>
    <dbReference type="NCBI Taxonomy" id="45882"/>
    <lineage>
        <taxon>Eukaryota</taxon>
        <taxon>Metazoa</taxon>
        <taxon>Ecdysozoa</taxon>
        <taxon>Nematoda</taxon>
        <taxon>Enoplea</taxon>
        <taxon>Dorylaimia</taxon>
        <taxon>Trichinellida</taxon>
        <taxon>Trichinellidae</taxon>
        <taxon>Trichinella</taxon>
    </lineage>
</organism>